<evidence type="ECO:0000313" key="1">
    <source>
        <dbReference type="EMBL" id="CAJ54098.1"/>
    </source>
</evidence>
<dbReference type="CDD" id="cd16364">
    <property type="entry name" value="T3SC_I-like"/>
    <property type="match status" value="1"/>
</dbReference>
<dbReference type="GO" id="GO:0030254">
    <property type="term" value="P:protein secretion by the type III secretion system"/>
    <property type="evidence" value="ECO:0007669"/>
    <property type="project" value="InterPro"/>
</dbReference>
<accession>Q1MSC7</accession>
<dbReference type="RefSeq" id="WP_011526125.1">
    <property type="nucleotide sequence ID" value="NC_008011.1"/>
</dbReference>
<dbReference type="HOGENOM" id="CLU_1675676_0_0_7"/>
<name>Q1MSC7_LAWIP</name>
<dbReference type="Gene3D" id="3.30.1460.10">
    <property type="match status" value="1"/>
</dbReference>
<dbReference type="InterPro" id="IPR010261">
    <property type="entry name" value="Tir_chaperone"/>
</dbReference>
<dbReference type="KEGG" id="lip:LI0042"/>
<dbReference type="Pfam" id="PF05932">
    <property type="entry name" value="CesT"/>
    <property type="match status" value="1"/>
</dbReference>
<dbReference type="SUPFAM" id="SSF69635">
    <property type="entry name" value="Type III secretory system chaperone-like"/>
    <property type="match status" value="1"/>
</dbReference>
<gene>
    <name evidence="1" type="ordered locus">LI0042</name>
</gene>
<keyword evidence="2" id="KW-1185">Reference proteome</keyword>
<dbReference type="Proteomes" id="UP000002430">
    <property type="component" value="Chromosome"/>
</dbReference>
<dbReference type="EMBL" id="AM180252">
    <property type="protein sequence ID" value="CAJ54098.1"/>
    <property type="molecule type" value="Genomic_DNA"/>
</dbReference>
<evidence type="ECO:0000313" key="2">
    <source>
        <dbReference type="Proteomes" id="UP000002430"/>
    </source>
</evidence>
<reference evidence="1 2" key="1">
    <citation type="submission" date="2005-11" db="EMBL/GenBank/DDBJ databases">
        <title>The complete genome sequence of Lawsonia intracellularis: the causative agent of proliferative enteropathy.</title>
        <authorList>
            <person name="Kaur K."/>
            <person name="Zhang Q."/>
            <person name="Beckler D."/>
            <person name="Munir S."/>
            <person name="Li L."/>
            <person name="Kinsley K."/>
            <person name="Herron L."/>
            <person name="Peterson A."/>
            <person name="May B."/>
            <person name="Singh S."/>
            <person name="Gebhart C."/>
            <person name="Kapur V."/>
        </authorList>
    </citation>
    <scope>NUCLEOTIDE SEQUENCE [LARGE SCALE GENOMIC DNA]</scope>
    <source>
        <strain evidence="1 2">PHE/MN1-00</strain>
    </source>
</reference>
<proteinExistence type="predicted"/>
<sequence length="157" mass="17192">MVSTDVIDALGHLLNIPGLSFNEDLLCLLSVNNDNVDVTIETNESGDLLYVCAHLGTMPDDDNAAAAIALLFAQANAVLTAMNKGVLVLDYNGQGLMLVKLYEMKHWELEDCLESILQLFNDAGEWKNRLYLPDFGLGGMDFDLDTSSSGSDQFMRV</sequence>
<dbReference type="AlphaFoldDB" id="Q1MSC7"/>
<dbReference type="SMR" id="Q1MSC7"/>
<protein>
    <submittedName>
        <fullName evidence="1">NA</fullName>
    </submittedName>
</protein>
<dbReference type="STRING" id="363253.LI0042"/>
<organism evidence="1 2">
    <name type="scientific">Lawsonia intracellularis (strain PHE/MN1-00)</name>
    <dbReference type="NCBI Taxonomy" id="363253"/>
    <lineage>
        <taxon>Bacteria</taxon>
        <taxon>Pseudomonadati</taxon>
        <taxon>Thermodesulfobacteriota</taxon>
        <taxon>Desulfovibrionia</taxon>
        <taxon>Desulfovibrionales</taxon>
        <taxon>Desulfovibrionaceae</taxon>
        <taxon>Lawsonia</taxon>
    </lineage>
</organism>